<gene>
    <name evidence="2" type="ORF">QFZ34_003262</name>
</gene>
<keyword evidence="3" id="KW-1185">Reference proteome</keyword>
<evidence type="ECO:0000256" key="1">
    <source>
        <dbReference type="SAM" id="Phobius"/>
    </source>
</evidence>
<comment type="caution">
    <text evidence="2">The sequence shown here is derived from an EMBL/GenBank/DDBJ whole genome shotgun (WGS) entry which is preliminary data.</text>
</comment>
<keyword evidence="1" id="KW-1133">Transmembrane helix</keyword>
<organism evidence="2 3">
    <name type="scientific">Phyllobacterium ifriqiyense</name>
    <dbReference type="NCBI Taxonomy" id="314238"/>
    <lineage>
        <taxon>Bacteria</taxon>
        <taxon>Pseudomonadati</taxon>
        <taxon>Pseudomonadota</taxon>
        <taxon>Alphaproteobacteria</taxon>
        <taxon>Hyphomicrobiales</taxon>
        <taxon>Phyllobacteriaceae</taxon>
        <taxon>Phyllobacterium</taxon>
    </lineage>
</organism>
<name>A0ABU0SDT0_9HYPH</name>
<proteinExistence type="predicted"/>
<dbReference type="EMBL" id="JAUSZT010000003">
    <property type="protein sequence ID" value="MDQ0998080.1"/>
    <property type="molecule type" value="Genomic_DNA"/>
</dbReference>
<sequence>MRVQDGKRGFMNDEQQKPIIDLHESEWVRTGKREPILGPNGEEFLWSIPLAIGSCLIAKVIIGALWPLLWPH</sequence>
<protein>
    <submittedName>
        <fullName evidence="2">Uncharacterized protein</fullName>
    </submittedName>
</protein>
<keyword evidence="1" id="KW-0472">Membrane</keyword>
<feature type="transmembrane region" description="Helical" evidence="1">
    <location>
        <begin position="44"/>
        <end position="69"/>
    </location>
</feature>
<keyword evidence="1" id="KW-0812">Transmembrane</keyword>
<accession>A0ABU0SDT0</accession>
<reference evidence="2 3" key="1">
    <citation type="submission" date="2023-07" db="EMBL/GenBank/DDBJ databases">
        <title>Comparative genomics of wheat-associated soil bacteria to identify genetic determinants of phenazine resistance.</title>
        <authorList>
            <person name="Mouncey N."/>
        </authorList>
    </citation>
    <scope>NUCLEOTIDE SEQUENCE [LARGE SCALE GENOMIC DNA]</scope>
    <source>
        <strain evidence="2 3">W4I11</strain>
    </source>
</reference>
<dbReference type="Proteomes" id="UP001237780">
    <property type="component" value="Unassembled WGS sequence"/>
</dbReference>
<evidence type="ECO:0000313" key="2">
    <source>
        <dbReference type="EMBL" id="MDQ0998080.1"/>
    </source>
</evidence>
<evidence type="ECO:0000313" key="3">
    <source>
        <dbReference type="Proteomes" id="UP001237780"/>
    </source>
</evidence>